<keyword evidence="2" id="KW-1185">Reference proteome</keyword>
<dbReference type="Proteomes" id="UP000095281">
    <property type="component" value="Unplaced"/>
</dbReference>
<dbReference type="AlphaFoldDB" id="A0A1I8BMU9"/>
<protein>
    <submittedName>
        <fullName evidence="3">Homeobox domain-containing protein</fullName>
    </submittedName>
</protein>
<feature type="region of interest" description="Disordered" evidence="1">
    <location>
        <begin position="1"/>
        <end position="21"/>
    </location>
</feature>
<sequence length="154" mass="16788">MFNHSFNTEPSSTSFNSSGTKGGNLPLSGITSSCSTYFSNFPNDSSIPSFTSNNLKKQRQNLLNDESEAESCSSYRKPNNAEKSIKLESLSTTNTQIPTCSDAFAAAASSLYQQQQTIAAYQQQPYLLANNFMLPSSSNWCSSIAEQQQMAFGD</sequence>
<evidence type="ECO:0000313" key="3">
    <source>
        <dbReference type="WBParaSite" id="MhA1_Contig310.frz3.gene28"/>
    </source>
</evidence>
<evidence type="ECO:0000256" key="1">
    <source>
        <dbReference type="SAM" id="MobiDB-lite"/>
    </source>
</evidence>
<dbReference type="WBParaSite" id="MhA1_Contig310.frz3.gene28">
    <property type="protein sequence ID" value="MhA1_Contig310.frz3.gene28"/>
    <property type="gene ID" value="MhA1_Contig310.frz3.gene28"/>
</dbReference>
<feature type="region of interest" description="Disordered" evidence="1">
    <location>
        <begin position="49"/>
        <end position="78"/>
    </location>
</feature>
<name>A0A1I8BMU9_MELHA</name>
<feature type="compositionally biased region" description="Polar residues" evidence="1">
    <location>
        <begin position="1"/>
        <end position="19"/>
    </location>
</feature>
<accession>A0A1I8BMU9</accession>
<reference evidence="3" key="1">
    <citation type="submission" date="2016-11" db="UniProtKB">
        <authorList>
            <consortium name="WormBaseParasite"/>
        </authorList>
    </citation>
    <scope>IDENTIFICATION</scope>
</reference>
<organism evidence="2 3">
    <name type="scientific">Meloidogyne hapla</name>
    <name type="common">Root-knot nematode worm</name>
    <dbReference type="NCBI Taxonomy" id="6305"/>
    <lineage>
        <taxon>Eukaryota</taxon>
        <taxon>Metazoa</taxon>
        <taxon>Ecdysozoa</taxon>
        <taxon>Nematoda</taxon>
        <taxon>Chromadorea</taxon>
        <taxon>Rhabditida</taxon>
        <taxon>Tylenchina</taxon>
        <taxon>Tylenchomorpha</taxon>
        <taxon>Tylenchoidea</taxon>
        <taxon>Meloidogynidae</taxon>
        <taxon>Meloidogyninae</taxon>
        <taxon>Meloidogyne</taxon>
    </lineage>
</organism>
<proteinExistence type="predicted"/>
<evidence type="ECO:0000313" key="2">
    <source>
        <dbReference type="Proteomes" id="UP000095281"/>
    </source>
</evidence>